<name>A0A833VDK4_9POAL</name>
<gene>
    <name evidence="1" type="ORF">FCM35_KLT19829</name>
</gene>
<dbReference type="EMBL" id="SWLB01000008">
    <property type="protein sequence ID" value="KAF3335322.1"/>
    <property type="molecule type" value="Genomic_DNA"/>
</dbReference>
<accession>A0A833VDK4</accession>
<dbReference type="AlphaFoldDB" id="A0A833VDK4"/>
<protein>
    <submittedName>
        <fullName evidence="1">Uncharacterized protein</fullName>
    </submittedName>
</protein>
<sequence length="113" mass="12429">MRLAADTEKFVGVVRSKKFALTLSFLHLARQNSAAISTILNALSSLHTKIFDYCQLQKYLILGYRKVDEEDLEAIAAKEYKGAIAGWKGGGGEEVRAASKLFSCFSCKDCVFG</sequence>
<evidence type="ECO:0000313" key="2">
    <source>
        <dbReference type="Proteomes" id="UP000623129"/>
    </source>
</evidence>
<proteinExistence type="predicted"/>
<comment type="caution">
    <text evidence="1">The sequence shown here is derived from an EMBL/GenBank/DDBJ whole genome shotgun (WGS) entry which is preliminary data.</text>
</comment>
<reference evidence="1" key="1">
    <citation type="submission" date="2020-01" db="EMBL/GenBank/DDBJ databases">
        <title>Genome sequence of Kobresia littledalei, the first chromosome-level genome in the family Cyperaceae.</title>
        <authorList>
            <person name="Qu G."/>
        </authorList>
    </citation>
    <scope>NUCLEOTIDE SEQUENCE</scope>
    <source>
        <strain evidence="1">C.B.Clarke</strain>
        <tissue evidence="1">Leaf</tissue>
    </source>
</reference>
<organism evidence="1 2">
    <name type="scientific">Carex littledalei</name>
    <dbReference type="NCBI Taxonomy" id="544730"/>
    <lineage>
        <taxon>Eukaryota</taxon>
        <taxon>Viridiplantae</taxon>
        <taxon>Streptophyta</taxon>
        <taxon>Embryophyta</taxon>
        <taxon>Tracheophyta</taxon>
        <taxon>Spermatophyta</taxon>
        <taxon>Magnoliopsida</taxon>
        <taxon>Liliopsida</taxon>
        <taxon>Poales</taxon>
        <taxon>Cyperaceae</taxon>
        <taxon>Cyperoideae</taxon>
        <taxon>Cariceae</taxon>
        <taxon>Carex</taxon>
        <taxon>Carex subgen. Euthyceras</taxon>
    </lineage>
</organism>
<keyword evidence="2" id="KW-1185">Reference proteome</keyword>
<dbReference type="Proteomes" id="UP000623129">
    <property type="component" value="Unassembled WGS sequence"/>
</dbReference>
<evidence type="ECO:0000313" key="1">
    <source>
        <dbReference type="EMBL" id="KAF3335322.1"/>
    </source>
</evidence>